<dbReference type="Proteomes" id="UP000813824">
    <property type="component" value="Unassembled WGS sequence"/>
</dbReference>
<dbReference type="AlphaFoldDB" id="A0A8K0XR74"/>
<accession>A0A8K0XR74</accession>
<dbReference type="EMBL" id="JAEVFJ010000010">
    <property type="protein sequence ID" value="KAH8102059.1"/>
    <property type="molecule type" value="Genomic_DNA"/>
</dbReference>
<gene>
    <name evidence="1" type="ORF">BXZ70DRAFT_50167</name>
</gene>
<evidence type="ECO:0000313" key="1">
    <source>
        <dbReference type="EMBL" id="KAH8102059.1"/>
    </source>
</evidence>
<comment type="caution">
    <text evidence="1">The sequence shown here is derived from an EMBL/GenBank/DDBJ whole genome shotgun (WGS) entry which is preliminary data.</text>
</comment>
<organism evidence="1 2">
    <name type="scientific">Cristinia sonorae</name>
    <dbReference type="NCBI Taxonomy" id="1940300"/>
    <lineage>
        <taxon>Eukaryota</taxon>
        <taxon>Fungi</taxon>
        <taxon>Dikarya</taxon>
        <taxon>Basidiomycota</taxon>
        <taxon>Agaricomycotina</taxon>
        <taxon>Agaricomycetes</taxon>
        <taxon>Agaricomycetidae</taxon>
        <taxon>Agaricales</taxon>
        <taxon>Pleurotineae</taxon>
        <taxon>Stephanosporaceae</taxon>
        <taxon>Cristinia</taxon>
    </lineage>
</organism>
<protein>
    <submittedName>
        <fullName evidence="1">Uncharacterized protein</fullName>
    </submittedName>
</protein>
<proteinExistence type="predicted"/>
<reference evidence="1" key="1">
    <citation type="journal article" date="2021" name="New Phytol.">
        <title>Evolutionary innovations through gain and loss of genes in the ectomycorrhizal Boletales.</title>
        <authorList>
            <person name="Wu G."/>
            <person name="Miyauchi S."/>
            <person name="Morin E."/>
            <person name="Kuo A."/>
            <person name="Drula E."/>
            <person name="Varga T."/>
            <person name="Kohler A."/>
            <person name="Feng B."/>
            <person name="Cao Y."/>
            <person name="Lipzen A."/>
            <person name="Daum C."/>
            <person name="Hundley H."/>
            <person name="Pangilinan J."/>
            <person name="Johnson J."/>
            <person name="Barry K."/>
            <person name="LaButti K."/>
            <person name="Ng V."/>
            <person name="Ahrendt S."/>
            <person name="Min B."/>
            <person name="Choi I.G."/>
            <person name="Park H."/>
            <person name="Plett J.M."/>
            <person name="Magnuson J."/>
            <person name="Spatafora J.W."/>
            <person name="Nagy L.G."/>
            <person name="Henrissat B."/>
            <person name="Grigoriev I.V."/>
            <person name="Yang Z.L."/>
            <person name="Xu J."/>
            <person name="Martin F.M."/>
        </authorList>
    </citation>
    <scope>NUCLEOTIDE SEQUENCE</scope>
    <source>
        <strain evidence="1">KKN 215</strain>
    </source>
</reference>
<sequence>MVIPPLPPRNLIMSSPSALQTGLSALTATCAAIASNGTTIDILKTKLDQDTTLSPTLLNAVDEVVGACNTWISALAVVRGRVSGVVGLVIEFVACLPAVVNVTSEVERTEPLWGFISDMNNTSLTPTKDLVAWQQAVLSATSTFSATLSAEKANSGPLNGLLVGLNAYTVLIPQLIRSLQFLDLYQSDLAEESAGVMMWAAKDSLETNRDMPFLLKNFKYTGTTKFDRDVVALSVFINTDWASQI</sequence>
<name>A0A8K0XR74_9AGAR</name>
<evidence type="ECO:0000313" key="2">
    <source>
        <dbReference type="Proteomes" id="UP000813824"/>
    </source>
</evidence>
<keyword evidence="2" id="KW-1185">Reference proteome</keyword>
<dbReference type="OrthoDB" id="10571473at2759"/>